<dbReference type="Proteomes" id="UP001144280">
    <property type="component" value="Unassembled WGS sequence"/>
</dbReference>
<dbReference type="Gene3D" id="3.40.50.300">
    <property type="entry name" value="P-loop containing nucleotide triphosphate hydrolases"/>
    <property type="match status" value="1"/>
</dbReference>
<reference evidence="2" key="1">
    <citation type="submission" date="2022-12" db="EMBL/GenBank/DDBJ databases">
        <title>New Phytohabitans aurantiacus sp. RD004123 nov., an actinomycete isolated from soil.</title>
        <authorList>
            <person name="Triningsih D.W."/>
            <person name="Harunari E."/>
            <person name="Igarashi Y."/>
        </authorList>
    </citation>
    <scope>NUCLEOTIDE SEQUENCE</scope>
    <source>
        <strain evidence="2">RD004123</strain>
    </source>
</reference>
<evidence type="ECO:0000313" key="3">
    <source>
        <dbReference type="Proteomes" id="UP001144280"/>
    </source>
</evidence>
<dbReference type="Gene3D" id="1.10.10.10">
    <property type="entry name" value="Winged helix-like DNA-binding domain superfamily/Winged helix DNA-binding domain"/>
    <property type="match status" value="1"/>
</dbReference>
<evidence type="ECO:0000259" key="1">
    <source>
        <dbReference type="Pfam" id="PF03704"/>
    </source>
</evidence>
<proteinExistence type="predicted"/>
<dbReference type="InterPro" id="IPR005158">
    <property type="entry name" value="BTAD"/>
</dbReference>
<evidence type="ECO:0000313" key="2">
    <source>
        <dbReference type="EMBL" id="GLI01732.1"/>
    </source>
</evidence>
<dbReference type="EMBL" id="BSDI01000049">
    <property type="protein sequence ID" value="GLI01732.1"/>
    <property type="molecule type" value="Genomic_DNA"/>
</dbReference>
<dbReference type="Pfam" id="PF03704">
    <property type="entry name" value="BTAD"/>
    <property type="match status" value="1"/>
</dbReference>
<dbReference type="PANTHER" id="PTHR47691">
    <property type="entry name" value="REGULATOR-RELATED"/>
    <property type="match status" value="1"/>
</dbReference>
<sequence>MLIASGRWVAADVLAARLWPDRARPNERAHVHTYVARLRRLLGSDSIETSSDGYRIATTVSGADLWEFRDLRRRSGEAGRIEDELALLRQASMLWRGTPFAGLRSQWLDREVVPRLEYERLAAVERRTDLERRLGLLAPVTAGSAAIRQLPPAAASFTSRPELERLHALVTGARGAGCPARVVALVGAPGIGKTTLALHFAHAVAHAYPDMQLYLNLRGHGPDAPLAPSAAVAALLRGLGVRSGLIPTGTATRAALLRRTLAGRRVLMLLDNVRDAGQVRPLLPGGDSLIVVTSRDSLAGLAVQDGARRLTLGPLARHDALALVASAYGRDGVVAEPAAAARLVEMCAGHPLALAIAAERAQRAGGLARVARAMADERARLDLFGGEDGDPYNELWATLAWSYRALDPDAAHMFRVLGSHASGEVTLADAAALAGLPKSRTGAVLESLAAAHLVRQRRPRRYEMHTVIRWYARERARLRLRQGGDVPPPRGAVDHDVQRAAVRSERRVGAGVAQARQGDRRAALAAVRHVPQT</sequence>
<dbReference type="InterPro" id="IPR036388">
    <property type="entry name" value="WH-like_DNA-bd_sf"/>
</dbReference>
<dbReference type="SUPFAM" id="SSF46894">
    <property type="entry name" value="C-terminal effector domain of the bipartite response regulators"/>
    <property type="match status" value="1"/>
</dbReference>
<gene>
    <name evidence="2" type="ORF">Pa4123_70080</name>
</gene>
<organism evidence="2 3">
    <name type="scientific">Phytohabitans aurantiacus</name>
    <dbReference type="NCBI Taxonomy" id="3016789"/>
    <lineage>
        <taxon>Bacteria</taxon>
        <taxon>Bacillati</taxon>
        <taxon>Actinomycetota</taxon>
        <taxon>Actinomycetes</taxon>
        <taxon>Micromonosporales</taxon>
        <taxon>Micromonosporaceae</taxon>
    </lineage>
</organism>
<feature type="domain" description="Bacterial transcriptional activator" evidence="1">
    <location>
        <begin position="64"/>
        <end position="170"/>
    </location>
</feature>
<protein>
    <recommendedName>
        <fullName evidence="1">Bacterial transcriptional activator domain-containing protein</fullName>
    </recommendedName>
</protein>
<keyword evidence="3" id="KW-1185">Reference proteome</keyword>
<dbReference type="InterPro" id="IPR016032">
    <property type="entry name" value="Sig_transdc_resp-reg_C-effctor"/>
</dbReference>
<comment type="caution">
    <text evidence="2">The sequence shown here is derived from an EMBL/GenBank/DDBJ whole genome shotgun (WGS) entry which is preliminary data.</text>
</comment>
<dbReference type="PANTHER" id="PTHR47691:SF3">
    <property type="entry name" value="HTH-TYPE TRANSCRIPTIONAL REGULATOR RV0890C-RELATED"/>
    <property type="match status" value="1"/>
</dbReference>
<dbReference type="SUPFAM" id="SSF52540">
    <property type="entry name" value="P-loop containing nucleoside triphosphate hydrolases"/>
    <property type="match status" value="1"/>
</dbReference>
<accession>A0ABQ5R6C8</accession>
<name>A0ABQ5R6C8_9ACTN</name>
<dbReference type="InterPro" id="IPR027417">
    <property type="entry name" value="P-loop_NTPase"/>
</dbReference>
<dbReference type="PRINTS" id="PR00364">
    <property type="entry name" value="DISEASERSIST"/>
</dbReference>